<evidence type="ECO:0000259" key="3">
    <source>
        <dbReference type="SMART" id="SM00257"/>
    </source>
</evidence>
<comment type="caution">
    <text evidence="4">The sequence shown here is derived from an EMBL/GenBank/DDBJ whole genome shotgun (WGS) entry which is preliminary data.</text>
</comment>
<feature type="domain" description="LysM" evidence="3">
    <location>
        <begin position="152"/>
        <end position="201"/>
    </location>
</feature>
<accession>A0A100WQQ1</accession>
<dbReference type="Proteomes" id="UP000069705">
    <property type="component" value="Unassembled WGS sequence"/>
</dbReference>
<reference evidence="5" key="2">
    <citation type="submission" date="2016-02" db="EMBL/GenBank/DDBJ databases">
        <title>Draft genome sequence of five rapidly growing Mycobacterium species.</title>
        <authorList>
            <person name="Katahira K."/>
            <person name="Gotou Y."/>
            <person name="Iida K."/>
            <person name="Ogura Y."/>
            <person name="Hayashi T."/>
        </authorList>
    </citation>
    <scope>NUCLEOTIDE SEQUENCE [LARGE SCALE GENOMIC DNA]</scope>
    <source>
        <strain evidence="5">JCM6368</strain>
    </source>
</reference>
<evidence type="ECO:0000313" key="4">
    <source>
        <dbReference type="EMBL" id="GAT02855.1"/>
    </source>
</evidence>
<feature type="transmembrane region" description="Helical" evidence="2">
    <location>
        <begin position="111"/>
        <end position="132"/>
    </location>
</feature>
<dbReference type="InterPro" id="IPR018392">
    <property type="entry name" value="LysM"/>
</dbReference>
<feature type="compositionally biased region" description="Gly residues" evidence="1">
    <location>
        <begin position="49"/>
        <end position="58"/>
    </location>
</feature>
<sequence>MFEHKSETVPPKGSQMAIIDIPADSRSRAVRAMPQSSPQSSPQRVRVRGGAGAAGYAGTGHTRGSATFGTAAARPVRRVRRPAPSRPAGGAVRYRGTGVLMSRASHRSRPITPLTTVLLALVAAGITVWLGLVAQFGGVMGATSPVPTELAVVQVKSGETLQQVARRVAPDAPVAQVVEQIRDLNQLESAAVDAGQTLLAPVG</sequence>
<evidence type="ECO:0000256" key="1">
    <source>
        <dbReference type="SAM" id="MobiDB-lite"/>
    </source>
</evidence>
<keyword evidence="2" id="KW-0812">Transmembrane</keyword>
<dbReference type="InterPro" id="IPR036779">
    <property type="entry name" value="LysM_dom_sf"/>
</dbReference>
<reference evidence="4 5" key="1">
    <citation type="journal article" date="2016" name="Genome Announc.">
        <title>Draft Genome Sequences of Five Rapidly Growing Mycobacterium Species, M. thermoresistibile, M. fortuitum subsp. acetamidolyticum, M. canariasense, M. brisbanense, and M. novocastrense.</title>
        <authorList>
            <person name="Katahira K."/>
            <person name="Ogura Y."/>
            <person name="Gotoh Y."/>
            <person name="Hayashi T."/>
        </authorList>
    </citation>
    <scope>NUCLEOTIDE SEQUENCE [LARGE SCALE GENOMIC DNA]</scope>
    <source>
        <strain evidence="4 5">JCM6368</strain>
    </source>
</reference>
<dbReference type="Gene3D" id="3.10.350.10">
    <property type="entry name" value="LysM domain"/>
    <property type="match status" value="1"/>
</dbReference>
<keyword evidence="2" id="KW-0472">Membrane</keyword>
<dbReference type="SMART" id="SM00257">
    <property type="entry name" value="LysM"/>
    <property type="match status" value="1"/>
</dbReference>
<dbReference type="EMBL" id="BCSZ01000030">
    <property type="protein sequence ID" value="GAT02855.1"/>
    <property type="molecule type" value="Genomic_DNA"/>
</dbReference>
<protein>
    <submittedName>
        <fullName evidence="4">DNA-damage-inducible protein</fullName>
    </submittedName>
</protein>
<feature type="region of interest" description="Disordered" evidence="1">
    <location>
        <begin position="27"/>
        <end position="66"/>
    </location>
</feature>
<name>A0A100WQQ1_MYCFO</name>
<proteinExistence type="predicted"/>
<organism evidence="4 5">
    <name type="scientific">Mycolicibacterium fortuitum subsp. acetamidolyticum</name>
    <dbReference type="NCBI Taxonomy" id="144550"/>
    <lineage>
        <taxon>Bacteria</taxon>
        <taxon>Bacillati</taxon>
        <taxon>Actinomycetota</taxon>
        <taxon>Actinomycetes</taxon>
        <taxon>Mycobacteriales</taxon>
        <taxon>Mycobacteriaceae</taxon>
        <taxon>Mycolicibacterium</taxon>
    </lineage>
</organism>
<dbReference type="AlphaFoldDB" id="A0A100WQQ1"/>
<gene>
    <name evidence="4" type="ORF">RMCFA_2967</name>
</gene>
<evidence type="ECO:0000256" key="2">
    <source>
        <dbReference type="SAM" id="Phobius"/>
    </source>
</evidence>
<keyword evidence="2" id="KW-1133">Transmembrane helix</keyword>
<feature type="compositionally biased region" description="Low complexity" evidence="1">
    <location>
        <begin position="34"/>
        <end position="44"/>
    </location>
</feature>
<dbReference type="Pfam" id="PF01476">
    <property type="entry name" value="LysM"/>
    <property type="match status" value="1"/>
</dbReference>
<evidence type="ECO:0000313" key="5">
    <source>
        <dbReference type="Proteomes" id="UP000069705"/>
    </source>
</evidence>